<evidence type="ECO:0000259" key="1">
    <source>
        <dbReference type="Pfam" id="PF13449"/>
    </source>
</evidence>
<proteinExistence type="predicted"/>
<reference evidence="2" key="1">
    <citation type="submission" date="2015-04" db="EMBL/GenBank/DDBJ databases">
        <authorList>
            <person name="Syromyatnikov M.Y."/>
            <person name="Popov V.N."/>
        </authorList>
    </citation>
    <scope>NUCLEOTIDE SEQUENCE</scope>
    <source>
        <strain evidence="2">MO-1</strain>
    </source>
</reference>
<name>A0A1S7LL89_MAGMO</name>
<dbReference type="Pfam" id="PF13449">
    <property type="entry name" value="Phytase-like"/>
    <property type="match status" value="1"/>
</dbReference>
<accession>A0A1S7LL89</accession>
<organism evidence="2">
    <name type="scientific">Magnetococcus massalia (strain MO-1)</name>
    <dbReference type="NCBI Taxonomy" id="451514"/>
    <lineage>
        <taxon>Bacteria</taxon>
        <taxon>Pseudomonadati</taxon>
        <taxon>Pseudomonadota</taxon>
        <taxon>Magnetococcia</taxon>
        <taxon>Magnetococcales</taxon>
        <taxon>Magnetococcaceae</taxon>
        <taxon>Magnetococcus</taxon>
    </lineage>
</organism>
<dbReference type="InterPro" id="IPR027372">
    <property type="entry name" value="Phytase-like_dom"/>
</dbReference>
<sequence>MPGRFLLLLAPLLLLIATITTEPLYGAAREQATCPPIQLRLMGELRLPTDTYYKDTKVGGLSGVDYDAKRDLFWAISDDRGWSGIPRFYTFKLQRQGRRLTAVKWVGVQMLRGPDGEPYKREQVDAEAVRLLPAIGDEQPARLLWSSEGHCGQRKKPEQGCEATPPIQPSIQWIDMTGHWLRALSIPTRYHYRPHLEEGVRDNKSFESLTILPESKLIATAVERPLYGDGRFIRIALFDPKSGHLARSYAYPYEERFAVVELLSWSERFMLALERRFTRGVGAEVKLQWVDLAGASNVKTRGELADGQFDRVGKQEILDLGTLAIDQDNLEAMSWGPVLENGHSTLLLVSDNNFGHFDRPGQPKQVSQFLWFEVMPGAGKQHRACQQQRR</sequence>
<gene>
    <name evidence="2" type="ORF">MAGMO_2464</name>
</gene>
<evidence type="ECO:0000313" key="2">
    <source>
        <dbReference type="EMBL" id="CRH06621.1"/>
    </source>
</evidence>
<dbReference type="AlphaFoldDB" id="A0A1S7LL89"/>
<dbReference type="EMBL" id="LO017727">
    <property type="protein sequence ID" value="CRH06621.1"/>
    <property type="molecule type" value="Genomic_DNA"/>
</dbReference>
<feature type="domain" description="Phytase-like" evidence="1">
    <location>
        <begin position="56"/>
        <end position="354"/>
    </location>
</feature>
<protein>
    <recommendedName>
        <fullName evidence="1">Phytase-like domain-containing protein</fullName>
    </recommendedName>
</protein>